<dbReference type="Pfam" id="PF00488">
    <property type="entry name" value="MutS_V"/>
    <property type="match status" value="1"/>
</dbReference>
<feature type="compositionally biased region" description="Low complexity" evidence="4">
    <location>
        <begin position="1"/>
        <end position="15"/>
    </location>
</feature>
<reference evidence="7" key="1">
    <citation type="journal article" date="2019" name="Int. J. Syst. Evol. Microbiol.">
        <title>The Global Catalogue of Microorganisms (GCM) 10K type strain sequencing project: providing services to taxonomists for standard genome sequencing and annotation.</title>
        <authorList>
            <consortium name="The Broad Institute Genomics Platform"/>
            <consortium name="The Broad Institute Genome Sequencing Center for Infectious Disease"/>
            <person name="Wu L."/>
            <person name="Ma J."/>
        </authorList>
    </citation>
    <scope>NUCLEOTIDE SEQUENCE [LARGE SCALE GENOMIC DNA]</scope>
    <source>
        <strain evidence="7">PCU 347</strain>
    </source>
</reference>
<evidence type="ECO:0000256" key="4">
    <source>
        <dbReference type="SAM" id="MobiDB-lite"/>
    </source>
</evidence>
<dbReference type="PANTHER" id="PTHR11361:SF34">
    <property type="entry name" value="DNA MISMATCH REPAIR PROTEIN MSH1, MITOCHONDRIAL"/>
    <property type="match status" value="1"/>
</dbReference>
<accession>A0ABV8TBR9</accession>
<evidence type="ECO:0000259" key="5">
    <source>
        <dbReference type="SMART" id="SM00534"/>
    </source>
</evidence>
<dbReference type="SMART" id="SM00534">
    <property type="entry name" value="MUTSac"/>
    <property type="match status" value="1"/>
</dbReference>
<name>A0ABV8TBR9_9ACTN</name>
<keyword evidence="7" id="KW-1185">Reference proteome</keyword>
<dbReference type="PANTHER" id="PTHR11361">
    <property type="entry name" value="DNA MISMATCH REPAIR PROTEIN MUTS FAMILY MEMBER"/>
    <property type="match status" value="1"/>
</dbReference>
<dbReference type="Gene3D" id="3.40.50.300">
    <property type="entry name" value="P-loop containing nucleotide triphosphate hydrolases"/>
    <property type="match status" value="1"/>
</dbReference>
<dbReference type="InterPro" id="IPR045076">
    <property type="entry name" value="MutS"/>
</dbReference>
<evidence type="ECO:0000256" key="1">
    <source>
        <dbReference type="ARBA" id="ARBA00022741"/>
    </source>
</evidence>
<evidence type="ECO:0000256" key="2">
    <source>
        <dbReference type="ARBA" id="ARBA00022840"/>
    </source>
</evidence>
<keyword evidence="2" id="KW-0067">ATP-binding</keyword>
<feature type="region of interest" description="Disordered" evidence="4">
    <location>
        <begin position="1"/>
        <end position="36"/>
    </location>
</feature>
<sequence>MAADRAAPDQADPGAPRVPSVLFPEGADRPGMPEPEPDCFRDLNLDQLVDALELCRPAYGLAPFFRARPGDLCTVGHRQAVFRDLAELPALADRIDGFGERMREVRDRLRRAGAMRHRYQAADWSLEAVHAYTAACTGLARDLARAAPRSPALRAIAAYAASYVASAVFTALARDARRLQEQLDDVHYCLLITPGRVRVSAYEGQGDYGAEVLADFERFRQGETKDHRSRFRSDEVMNHVEEAVLDRVALLYPDVFAELERFRERHADFLDPGITAFEREIQFYLAYRAFTAPLERAGLPFCLPEVAAGAKGDRELGAEGMFDLVLADKLVREGARVVLNDFRLSGPERFLVVSGPNQGGKTTFARAFGQLHRLAALGCPVPARRARLLLCDGLFTHFEHGERLDDPGGKLYDDLLRVHAVLERAAPGGVVVLNEVFTSTTLDDAVLLGTRTLRQFIDRGLIGVCVTFVDELSRLGEATVSMVAAVDPADPAVRTFRIARGPADGLSHAVAVAERHALTHDRLRARIRP</sequence>
<keyword evidence="1" id="KW-0547">Nucleotide-binding</keyword>
<dbReference type="InterPro" id="IPR027417">
    <property type="entry name" value="P-loop_NTPase"/>
</dbReference>
<evidence type="ECO:0000313" key="7">
    <source>
        <dbReference type="Proteomes" id="UP001595824"/>
    </source>
</evidence>
<evidence type="ECO:0000313" key="6">
    <source>
        <dbReference type="EMBL" id="MFC4328075.1"/>
    </source>
</evidence>
<organism evidence="6 7">
    <name type="scientific">Streptomyces andamanensis</name>
    <dbReference type="NCBI Taxonomy" id="1565035"/>
    <lineage>
        <taxon>Bacteria</taxon>
        <taxon>Bacillati</taxon>
        <taxon>Actinomycetota</taxon>
        <taxon>Actinomycetes</taxon>
        <taxon>Kitasatosporales</taxon>
        <taxon>Streptomycetaceae</taxon>
        <taxon>Streptomyces</taxon>
    </lineage>
</organism>
<dbReference type="SUPFAM" id="SSF52540">
    <property type="entry name" value="P-loop containing nucleoside triphosphate hydrolases"/>
    <property type="match status" value="1"/>
</dbReference>
<protein>
    <recommendedName>
        <fullName evidence="5">DNA mismatch repair proteins mutS family domain-containing protein</fullName>
    </recommendedName>
</protein>
<dbReference type="Proteomes" id="UP001595824">
    <property type="component" value="Unassembled WGS sequence"/>
</dbReference>
<proteinExistence type="predicted"/>
<evidence type="ECO:0000256" key="3">
    <source>
        <dbReference type="ARBA" id="ARBA00023125"/>
    </source>
</evidence>
<keyword evidence="3" id="KW-0238">DNA-binding</keyword>
<feature type="domain" description="DNA mismatch repair proteins mutS family" evidence="5">
    <location>
        <begin position="348"/>
        <end position="522"/>
    </location>
</feature>
<dbReference type="EMBL" id="JBHSDP010000009">
    <property type="protein sequence ID" value="MFC4328075.1"/>
    <property type="molecule type" value="Genomic_DNA"/>
</dbReference>
<gene>
    <name evidence="6" type="ORF">ACFPC0_09555</name>
</gene>
<comment type="caution">
    <text evidence="6">The sequence shown here is derived from an EMBL/GenBank/DDBJ whole genome shotgun (WGS) entry which is preliminary data.</text>
</comment>
<dbReference type="RefSeq" id="WP_381738122.1">
    <property type="nucleotide sequence ID" value="NZ_JBHSDP010000009.1"/>
</dbReference>
<dbReference type="InterPro" id="IPR000432">
    <property type="entry name" value="DNA_mismatch_repair_MutS_C"/>
</dbReference>